<feature type="compositionally biased region" description="Pro residues" evidence="1">
    <location>
        <begin position="1"/>
        <end position="10"/>
    </location>
</feature>
<dbReference type="eggNOG" id="COG2304">
    <property type="taxonomic scope" value="Bacteria"/>
</dbReference>
<sequence length="573" mass="60528">MTEPTPPQRPVGPYEQSLIESRSSRKALEHRAAAARRRKIIAAVLGVVLVVGAAAGGFVWWSGRADGAPTASGPTTDKCSSLTPVKLWVTSAMQSAAIALTQAYEASPSSPCIDYTVETRNPIESMIGLGQGQPNRPDGWIADSPRWLERVNATAKINAKPATSFAQSPLVIAMDPARAATLTAQPQWLELIGSDQPIRLSDPRSTTAGMLTLAAALPQLSKEQGRVVIPKLAKQAAASTDDLFAAYETKPEDAPAFPVSEADLIEHNRVSPQHRMVSVTPAEGTPPFEYALINVATDPVKADGVESIRTYLKTPEAARILARYGLRSTTSPVPMPTPKGSLGEVKIGPSPSPEQVAAATDVWQAATTDFSLLAVFDVSGSMKEKVGKSTRVAITQEAAGIALQALPASTKLGLWVFSTNIGPGGADYREIAPIAELDPAHKQRVAAAASHLSDSVGGGTGLYDTIWAAYQRASAAYDPDRVNAVVVLTDGRNDDDAGLTLDQLKANLRKAANPDKPIAITTIGIGPDVDPKVLSEISKMTFSDFYAAPSPGDMTTVLARALFDHDCKNGRCV</sequence>
<dbReference type="PATRIC" id="fig|1386089.3.peg.705"/>
<keyword evidence="5" id="KW-1185">Reference proteome</keyword>
<dbReference type="Proteomes" id="UP000019489">
    <property type="component" value="Unassembled WGS sequence"/>
</dbReference>
<protein>
    <submittedName>
        <fullName evidence="4">von Willebrand factor A</fullName>
    </submittedName>
</protein>
<evidence type="ECO:0000256" key="1">
    <source>
        <dbReference type="SAM" id="MobiDB-lite"/>
    </source>
</evidence>
<name>W9GAL1_9MICO</name>
<dbReference type="eggNOG" id="COG0725">
    <property type="taxonomic scope" value="Bacteria"/>
</dbReference>
<dbReference type="Gene3D" id="3.40.50.410">
    <property type="entry name" value="von Willebrand factor, type A domain"/>
    <property type="match status" value="1"/>
</dbReference>
<dbReference type="SUPFAM" id="SSF53850">
    <property type="entry name" value="Periplasmic binding protein-like II"/>
    <property type="match status" value="1"/>
</dbReference>
<evidence type="ECO:0000256" key="2">
    <source>
        <dbReference type="SAM" id="Phobius"/>
    </source>
</evidence>
<evidence type="ECO:0000259" key="3">
    <source>
        <dbReference type="PROSITE" id="PS50234"/>
    </source>
</evidence>
<evidence type="ECO:0000313" key="4">
    <source>
        <dbReference type="EMBL" id="EWT03085.1"/>
    </source>
</evidence>
<feature type="domain" description="VWFA" evidence="3">
    <location>
        <begin position="371"/>
        <end position="562"/>
    </location>
</feature>
<dbReference type="RefSeq" id="WP_034801639.1">
    <property type="nucleotide sequence ID" value="NZ_AWSA01000005.1"/>
</dbReference>
<dbReference type="EMBL" id="AWSA01000005">
    <property type="protein sequence ID" value="EWT03085.1"/>
    <property type="molecule type" value="Genomic_DNA"/>
</dbReference>
<dbReference type="InterPro" id="IPR036465">
    <property type="entry name" value="vWFA_dom_sf"/>
</dbReference>
<dbReference type="Pfam" id="PF13531">
    <property type="entry name" value="SBP_bac_11"/>
    <property type="match status" value="1"/>
</dbReference>
<dbReference type="SMART" id="SM00327">
    <property type="entry name" value="VWA"/>
    <property type="match status" value="1"/>
</dbReference>
<feature type="region of interest" description="Disordered" evidence="1">
    <location>
        <begin position="1"/>
        <end position="20"/>
    </location>
</feature>
<dbReference type="OrthoDB" id="5621159at2"/>
<comment type="caution">
    <text evidence="4">The sequence shown here is derived from an EMBL/GenBank/DDBJ whole genome shotgun (WGS) entry which is preliminary data.</text>
</comment>
<dbReference type="Gene3D" id="3.40.190.10">
    <property type="entry name" value="Periplasmic binding protein-like II"/>
    <property type="match status" value="2"/>
</dbReference>
<feature type="transmembrane region" description="Helical" evidence="2">
    <location>
        <begin position="40"/>
        <end position="61"/>
    </location>
</feature>
<proteinExistence type="predicted"/>
<gene>
    <name evidence="4" type="ORF">N865_04000</name>
</gene>
<dbReference type="Pfam" id="PF00092">
    <property type="entry name" value="VWA"/>
    <property type="match status" value="1"/>
</dbReference>
<evidence type="ECO:0000313" key="5">
    <source>
        <dbReference type="Proteomes" id="UP000019489"/>
    </source>
</evidence>
<keyword evidence="2" id="KW-1133">Transmembrane helix</keyword>
<dbReference type="STRING" id="1386089.N865_04000"/>
<keyword evidence="2" id="KW-0812">Transmembrane</keyword>
<organism evidence="4 5">
    <name type="scientific">Intrasporangium oryzae NRRL B-24470</name>
    <dbReference type="NCBI Taxonomy" id="1386089"/>
    <lineage>
        <taxon>Bacteria</taxon>
        <taxon>Bacillati</taxon>
        <taxon>Actinomycetota</taxon>
        <taxon>Actinomycetes</taxon>
        <taxon>Micrococcales</taxon>
        <taxon>Intrasporangiaceae</taxon>
        <taxon>Intrasporangium</taxon>
    </lineage>
</organism>
<accession>W9GAL1</accession>
<keyword evidence="2" id="KW-0472">Membrane</keyword>
<dbReference type="AlphaFoldDB" id="W9GAL1"/>
<dbReference type="InterPro" id="IPR002035">
    <property type="entry name" value="VWF_A"/>
</dbReference>
<dbReference type="PROSITE" id="PS50234">
    <property type="entry name" value="VWFA"/>
    <property type="match status" value="1"/>
</dbReference>
<reference evidence="4 5" key="1">
    <citation type="submission" date="2013-08" db="EMBL/GenBank/DDBJ databases">
        <title>Intrasporangium oryzae NRRL B-24470.</title>
        <authorList>
            <person name="Liu H."/>
            <person name="Wang G."/>
        </authorList>
    </citation>
    <scope>NUCLEOTIDE SEQUENCE [LARGE SCALE GENOMIC DNA]</scope>
    <source>
        <strain evidence="4 5">NRRL B-24470</strain>
    </source>
</reference>
<dbReference type="SUPFAM" id="SSF53300">
    <property type="entry name" value="vWA-like"/>
    <property type="match status" value="1"/>
</dbReference>